<dbReference type="NCBIfam" id="TIGR01275">
    <property type="entry name" value="ACC_deam_rel"/>
    <property type="match status" value="1"/>
</dbReference>
<comment type="cofactor">
    <cofactor evidence="1">
        <name>pyridoxal 5'-phosphate</name>
        <dbReference type="ChEBI" id="CHEBI:597326"/>
    </cofactor>
</comment>
<keyword evidence="3" id="KW-0663">Pyridoxal phosphate</keyword>
<dbReference type="Pfam" id="PF00291">
    <property type="entry name" value="PALP"/>
    <property type="match status" value="1"/>
</dbReference>
<accession>A0ABV2GCW1</accession>
<comment type="caution">
    <text evidence="5">The sequence shown here is derived from an EMBL/GenBank/DDBJ whole genome shotgun (WGS) entry which is preliminary data.</text>
</comment>
<organism evidence="5 6">
    <name type="scientific">Bhargavaea ullalensis</name>
    <dbReference type="NCBI Taxonomy" id="1265685"/>
    <lineage>
        <taxon>Bacteria</taxon>
        <taxon>Bacillati</taxon>
        <taxon>Bacillota</taxon>
        <taxon>Bacilli</taxon>
        <taxon>Bacillales</taxon>
        <taxon>Caryophanaceae</taxon>
        <taxon>Bhargavaea</taxon>
    </lineage>
</organism>
<evidence type="ECO:0000256" key="3">
    <source>
        <dbReference type="ARBA" id="ARBA00022898"/>
    </source>
</evidence>
<name>A0ABV2GCW1_9BACL</name>
<dbReference type="Proteomes" id="UP001549099">
    <property type="component" value="Unassembled WGS sequence"/>
</dbReference>
<feature type="domain" description="Tryptophan synthase beta chain-like PALP" evidence="4">
    <location>
        <begin position="15"/>
        <end position="317"/>
    </location>
</feature>
<dbReference type="InterPro" id="IPR005966">
    <property type="entry name" value="D-Cys_desShydrase"/>
</dbReference>
<dbReference type="EC" id="4.4.1.15" evidence="5"/>
<evidence type="ECO:0000313" key="5">
    <source>
        <dbReference type="EMBL" id="MET3576125.1"/>
    </source>
</evidence>
<dbReference type="Gene3D" id="3.40.50.1100">
    <property type="match status" value="2"/>
</dbReference>
<evidence type="ECO:0000256" key="1">
    <source>
        <dbReference type="ARBA" id="ARBA00001933"/>
    </source>
</evidence>
<evidence type="ECO:0000256" key="2">
    <source>
        <dbReference type="ARBA" id="ARBA00008639"/>
    </source>
</evidence>
<evidence type="ECO:0000259" key="4">
    <source>
        <dbReference type="Pfam" id="PF00291"/>
    </source>
</evidence>
<dbReference type="PANTHER" id="PTHR43780:SF2">
    <property type="entry name" value="1-AMINOCYCLOPROPANE-1-CARBOXYLATE DEAMINASE-RELATED"/>
    <property type="match status" value="1"/>
</dbReference>
<dbReference type="SUPFAM" id="SSF53686">
    <property type="entry name" value="Tryptophan synthase beta subunit-like PLP-dependent enzymes"/>
    <property type="match status" value="1"/>
</dbReference>
<reference evidence="5 6" key="1">
    <citation type="submission" date="2024-06" db="EMBL/GenBank/DDBJ databases">
        <title>Genomic Encyclopedia of Type Strains, Phase IV (KMG-IV): sequencing the most valuable type-strain genomes for metagenomic binning, comparative biology and taxonomic classification.</title>
        <authorList>
            <person name="Goeker M."/>
        </authorList>
    </citation>
    <scope>NUCLEOTIDE SEQUENCE [LARGE SCALE GENOMIC DNA]</scope>
    <source>
        <strain evidence="5 6">DSM 26128</strain>
    </source>
</reference>
<proteinExistence type="inferred from homology"/>
<dbReference type="GO" id="GO:0019148">
    <property type="term" value="F:D-cysteine desulfhydrase activity"/>
    <property type="evidence" value="ECO:0007669"/>
    <property type="project" value="UniProtKB-EC"/>
</dbReference>
<gene>
    <name evidence="5" type="ORF">ABID49_002040</name>
</gene>
<dbReference type="InterPro" id="IPR001926">
    <property type="entry name" value="TrpB-like_PALP"/>
</dbReference>
<dbReference type="PIRSF" id="PIRSF006278">
    <property type="entry name" value="ACCD_DCysDesulf"/>
    <property type="match status" value="1"/>
</dbReference>
<dbReference type="InterPro" id="IPR036052">
    <property type="entry name" value="TrpB-like_PALP_sf"/>
</dbReference>
<keyword evidence="6" id="KW-1185">Reference proteome</keyword>
<dbReference type="PANTHER" id="PTHR43780">
    <property type="entry name" value="1-AMINOCYCLOPROPANE-1-CARBOXYLATE DEAMINASE-RELATED"/>
    <property type="match status" value="1"/>
</dbReference>
<evidence type="ECO:0000313" key="6">
    <source>
        <dbReference type="Proteomes" id="UP001549099"/>
    </source>
</evidence>
<keyword evidence="5" id="KW-0456">Lyase</keyword>
<protein>
    <submittedName>
        <fullName evidence="5">D-cysteine desulfhydrase</fullName>
        <ecNumber evidence="5">4.4.1.15</ecNumber>
    </submittedName>
</protein>
<dbReference type="EMBL" id="JBEPLW010000016">
    <property type="protein sequence ID" value="MET3576125.1"/>
    <property type="molecule type" value="Genomic_DNA"/>
</dbReference>
<dbReference type="NCBIfam" id="NF003031">
    <property type="entry name" value="PRK03910.1-4"/>
    <property type="match status" value="1"/>
</dbReference>
<dbReference type="InterPro" id="IPR027278">
    <property type="entry name" value="ACCD_DCysDesulf"/>
</dbReference>
<sequence length="341" mass="36093">MNATTRAKRNYTSYMTPLQFLGNFTEALNGPNIYMKRDDLSGLTAGGNKTRKLEYIMADAIEQGADTIITCGATQSNHCRLALAAAVKEGLKCSLVLEEVISNSYHPEANGNILLYHLLGADITVVPKGTNMQEEMEKAAEKVRTQGGRPYVIPLGGSNVLGGLGYVKCAHEIIQQTEEMGVNLDAIVVASGSGATHAGLLAGLVQSRRPIPVIGISVSRNSEDAEGIVRGLAEGILEELVVPKSLSDRSVQCLDDYVGDGYAIPTSSALECIRLLAKTEGILLDPVYTGKVMAGLVGLIKEKVFNKGDNILFIHTGGLPSVFGSASILIGSGKSDGRDSK</sequence>
<comment type="similarity">
    <text evidence="2">Belongs to the ACC deaminase/D-cysteine desulfhydrase family.</text>
</comment>
<dbReference type="RefSeq" id="WP_354197890.1">
    <property type="nucleotide sequence ID" value="NZ_JBEPLW010000016.1"/>
</dbReference>